<organism evidence="1 2">
    <name type="scientific">Weissella paramesenteroides</name>
    <name type="common">Leuconostoc paramesenteroides</name>
    <dbReference type="NCBI Taxonomy" id="1249"/>
    <lineage>
        <taxon>Bacteria</taxon>
        <taxon>Bacillati</taxon>
        <taxon>Bacillota</taxon>
        <taxon>Bacilli</taxon>
        <taxon>Lactobacillales</taxon>
        <taxon>Lactobacillaceae</taxon>
        <taxon>Weissella</taxon>
    </lineage>
</organism>
<proteinExistence type="predicted"/>
<dbReference type="AlphaFoldDB" id="A0ABD4XG49"/>
<evidence type="ECO:0000313" key="1">
    <source>
        <dbReference type="EMBL" id="MDF8370259.1"/>
    </source>
</evidence>
<accession>A0ABD4XG49</accession>
<dbReference type="EMBL" id="JAANXN010000001">
    <property type="protein sequence ID" value="MDF8370259.1"/>
    <property type="molecule type" value="Genomic_DNA"/>
</dbReference>
<reference evidence="1 2" key="1">
    <citation type="submission" date="2020-03" db="EMBL/GenBank/DDBJ databases">
        <title>Comparative genomics of Weissella paramesenteroides.</title>
        <authorList>
            <person name="Kant R."/>
            <person name="Takala T."/>
            <person name="Saris P."/>
        </authorList>
    </citation>
    <scope>NUCLEOTIDE SEQUENCE [LARGE SCALE GENOMIC DNA]</scope>
    <source>
        <strain evidence="1 2">SJ27-4</strain>
    </source>
</reference>
<dbReference type="RefSeq" id="WP_277361849.1">
    <property type="nucleotide sequence ID" value="NZ_JAANXN010000001.1"/>
</dbReference>
<name>A0ABD4XG49_WEIPA</name>
<dbReference type="Proteomes" id="UP001215461">
    <property type="component" value="Unassembled WGS sequence"/>
</dbReference>
<protein>
    <submittedName>
        <fullName evidence="1">Uncharacterized protein</fullName>
    </submittedName>
</protein>
<sequence length="51" mass="5775">MKKVTLLLSLIGNLVLFLALKVAKERNDAFERQIIAADEKAELTRNYQEVG</sequence>
<gene>
    <name evidence="1" type="ORF">G9403_01125</name>
</gene>
<evidence type="ECO:0000313" key="2">
    <source>
        <dbReference type="Proteomes" id="UP001215461"/>
    </source>
</evidence>
<comment type="caution">
    <text evidence="1">The sequence shown here is derived from an EMBL/GenBank/DDBJ whole genome shotgun (WGS) entry which is preliminary data.</text>
</comment>